<evidence type="ECO:0000256" key="2">
    <source>
        <dbReference type="SAM" id="SignalP"/>
    </source>
</evidence>
<accession>A0A066VPE1</accession>
<keyword evidence="4" id="KW-1185">Reference proteome</keyword>
<protein>
    <recommendedName>
        <fullName evidence="5">Secreted protein</fullName>
    </recommendedName>
</protein>
<dbReference type="EMBL" id="JMSN01000062">
    <property type="protein sequence ID" value="KDN43316.1"/>
    <property type="molecule type" value="Genomic_DNA"/>
</dbReference>
<evidence type="ECO:0008006" key="5">
    <source>
        <dbReference type="Google" id="ProtNLM"/>
    </source>
</evidence>
<sequence>MFPPSLSLCLMITVGSGGTGEAGGHTEQYIGDLDEEQAQKAREQSRPVSRRSRTSVAQWGKGLAHGTATERA</sequence>
<dbReference type="RefSeq" id="XP_013242335.1">
    <property type="nucleotide sequence ID" value="XM_013386881.1"/>
</dbReference>
<keyword evidence="2" id="KW-0732">Signal</keyword>
<dbReference type="InParanoid" id="A0A066VPE1"/>
<reference evidence="3 4" key="1">
    <citation type="submission" date="2014-05" db="EMBL/GenBank/DDBJ databases">
        <title>Draft genome sequence of a rare smut relative, Tilletiaria anomala UBC 951.</title>
        <authorList>
            <consortium name="DOE Joint Genome Institute"/>
            <person name="Toome M."/>
            <person name="Kuo A."/>
            <person name="Henrissat B."/>
            <person name="Lipzen A."/>
            <person name="Tritt A."/>
            <person name="Yoshinaga Y."/>
            <person name="Zane M."/>
            <person name="Barry K."/>
            <person name="Grigoriev I.V."/>
            <person name="Spatafora J.W."/>
            <person name="Aimea M.C."/>
        </authorList>
    </citation>
    <scope>NUCLEOTIDE SEQUENCE [LARGE SCALE GENOMIC DNA]</scope>
    <source>
        <strain evidence="3 4">UBC 951</strain>
    </source>
</reference>
<dbReference type="AlphaFoldDB" id="A0A066VPE1"/>
<feature type="signal peptide" evidence="2">
    <location>
        <begin position="1"/>
        <end position="17"/>
    </location>
</feature>
<evidence type="ECO:0000313" key="3">
    <source>
        <dbReference type="EMBL" id="KDN43316.1"/>
    </source>
</evidence>
<name>A0A066VPE1_TILAU</name>
<gene>
    <name evidence="3" type="ORF">K437DRAFT_153165</name>
</gene>
<dbReference type="GeneID" id="25261663"/>
<evidence type="ECO:0000313" key="4">
    <source>
        <dbReference type="Proteomes" id="UP000027361"/>
    </source>
</evidence>
<proteinExistence type="predicted"/>
<comment type="caution">
    <text evidence="3">The sequence shown here is derived from an EMBL/GenBank/DDBJ whole genome shotgun (WGS) entry which is preliminary data.</text>
</comment>
<evidence type="ECO:0000256" key="1">
    <source>
        <dbReference type="SAM" id="MobiDB-lite"/>
    </source>
</evidence>
<feature type="chain" id="PRO_5001628380" description="Secreted protein" evidence="2">
    <location>
        <begin position="18"/>
        <end position="72"/>
    </location>
</feature>
<dbReference type="Proteomes" id="UP000027361">
    <property type="component" value="Unassembled WGS sequence"/>
</dbReference>
<feature type="region of interest" description="Disordered" evidence="1">
    <location>
        <begin position="37"/>
        <end position="72"/>
    </location>
</feature>
<dbReference type="HOGENOM" id="CLU_2723988_0_0_1"/>
<organism evidence="3 4">
    <name type="scientific">Tilletiaria anomala (strain ATCC 24038 / CBS 436.72 / UBC 951)</name>
    <dbReference type="NCBI Taxonomy" id="1037660"/>
    <lineage>
        <taxon>Eukaryota</taxon>
        <taxon>Fungi</taxon>
        <taxon>Dikarya</taxon>
        <taxon>Basidiomycota</taxon>
        <taxon>Ustilaginomycotina</taxon>
        <taxon>Exobasidiomycetes</taxon>
        <taxon>Georgefischeriales</taxon>
        <taxon>Tilletiariaceae</taxon>
        <taxon>Tilletiaria</taxon>
    </lineage>
</organism>